<dbReference type="InterPro" id="IPR001584">
    <property type="entry name" value="Integrase_cat-core"/>
</dbReference>
<dbReference type="Pfam" id="PF00665">
    <property type="entry name" value="rve"/>
    <property type="match status" value="1"/>
</dbReference>
<accession>A0AAD9QY17</accession>
<sequence>MSAQMKDFMGQCDVCLTRHDSQVQEPLLQHEVPPRPWAKVAADICFHSGRTLLVVVDYFSNFIEVDSLSSETSKSAIRSPIATFSRFGVPDSLVTDNGPCFASSEFAKFVDQWNFQHITLSPRYPQSNGKAENAVRTVKRLFTKCRAAGVSEFQALLELA</sequence>
<organism evidence="2 3">
    <name type="scientific">Acropora cervicornis</name>
    <name type="common">Staghorn coral</name>
    <dbReference type="NCBI Taxonomy" id="6130"/>
    <lineage>
        <taxon>Eukaryota</taxon>
        <taxon>Metazoa</taxon>
        <taxon>Cnidaria</taxon>
        <taxon>Anthozoa</taxon>
        <taxon>Hexacorallia</taxon>
        <taxon>Scleractinia</taxon>
        <taxon>Astrocoeniina</taxon>
        <taxon>Acroporidae</taxon>
        <taxon>Acropora</taxon>
    </lineage>
</organism>
<dbReference type="GO" id="GO:0003676">
    <property type="term" value="F:nucleic acid binding"/>
    <property type="evidence" value="ECO:0007669"/>
    <property type="project" value="InterPro"/>
</dbReference>
<dbReference type="PROSITE" id="PS50994">
    <property type="entry name" value="INTEGRASE"/>
    <property type="match status" value="1"/>
</dbReference>
<dbReference type="GO" id="GO:0015074">
    <property type="term" value="P:DNA integration"/>
    <property type="evidence" value="ECO:0007669"/>
    <property type="project" value="InterPro"/>
</dbReference>
<evidence type="ECO:0000259" key="1">
    <source>
        <dbReference type="PROSITE" id="PS50994"/>
    </source>
</evidence>
<reference evidence="2" key="2">
    <citation type="journal article" date="2023" name="Science">
        <title>Genomic signatures of disease resistance in endangered staghorn corals.</title>
        <authorList>
            <person name="Vollmer S.V."/>
            <person name="Selwyn J.D."/>
            <person name="Despard B.A."/>
            <person name="Roesel C.L."/>
        </authorList>
    </citation>
    <scope>NUCLEOTIDE SEQUENCE</scope>
    <source>
        <strain evidence="2">K2</strain>
    </source>
</reference>
<proteinExistence type="predicted"/>
<dbReference type="InterPro" id="IPR012337">
    <property type="entry name" value="RNaseH-like_sf"/>
</dbReference>
<feature type="domain" description="Integrase catalytic" evidence="1">
    <location>
        <begin position="32"/>
        <end position="160"/>
    </location>
</feature>
<dbReference type="PANTHER" id="PTHR37984:SF8">
    <property type="entry name" value="CCHC-TYPE DOMAIN-CONTAINING PROTEIN"/>
    <property type="match status" value="1"/>
</dbReference>
<name>A0AAD9QY17_ACRCE</name>
<dbReference type="FunFam" id="3.30.420.10:FF:000063">
    <property type="entry name" value="Retrovirus-related Pol polyprotein from transposon 297-like Protein"/>
    <property type="match status" value="1"/>
</dbReference>
<dbReference type="SUPFAM" id="SSF53098">
    <property type="entry name" value="Ribonuclease H-like"/>
    <property type="match status" value="1"/>
</dbReference>
<evidence type="ECO:0000313" key="3">
    <source>
        <dbReference type="Proteomes" id="UP001249851"/>
    </source>
</evidence>
<dbReference type="Proteomes" id="UP001249851">
    <property type="component" value="Unassembled WGS sequence"/>
</dbReference>
<reference evidence="2" key="1">
    <citation type="journal article" date="2023" name="G3 (Bethesda)">
        <title>Whole genome assembly and annotation of the endangered Caribbean coral Acropora cervicornis.</title>
        <authorList>
            <person name="Selwyn J.D."/>
            <person name="Vollmer S.V."/>
        </authorList>
    </citation>
    <scope>NUCLEOTIDE SEQUENCE</scope>
    <source>
        <strain evidence="2">K2</strain>
    </source>
</reference>
<dbReference type="EMBL" id="JARQWQ010000009">
    <property type="protein sequence ID" value="KAK2569514.1"/>
    <property type="molecule type" value="Genomic_DNA"/>
</dbReference>
<keyword evidence="3" id="KW-1185">Reference proteome</keyword>
<dbReference type="Gene3D" id="3.30.420.10">
    <property type="entry name" value="Ribonuclease H-like superfamily/Ribonuclease H"/>
    <property type="match status" value="1"/>
</dbReference>
<protein>
    <recommendedName>
        <fullName evidence="1">Integrase catalytic domain-containing protein</fullName>
    </recommendedName>
</protein>
<evidence type="ECO:0000313" key="2">
    <source>
        <dbReference type="EMBL" id="KAK2569514.1"/>
    </source>
</evidence>
<dbReference type="PANTHER" id="PTHR37984">
    <property type="entry name" value="PROTEIN CBG26694"/>
    <property type="match status" value="1"/>
</dbReference>
<dbReference type="InterPro" id="IPR036397">
    <property type="entry name" value="RNaseH_sf"/>
</dbReference>
<dbReference type="AlphaFoldDB" id="A0AAD9QY17"/>
<gene>
    <name evidence="2" type="ORF">P5673_005332</name>
</gene>
<comment type="caution">
    <text evidence="2">The sequence shown here is derived from an EMBL/GenBank/DDBJ whole genome shotgun (WGS) entry which is preliminary data.</text>
</comment>
<dbReference type="InterPro" id="IPR050951">
    <property type="entry name" value="Retrovirus_Pol_polyprotein"/>
</dbReference>